<reference evidence="1 2" key="1">
    <citation type="submission" date="2019-03" db="EMBL/GenBank/DDBJ databases">
        <authorList>
            <person name="Winters A.D."/>
            <person name="Faisal M."/>
        </authorList>
    </citation>
    <scope>NUCLEOTIDE SEQUENCE [LARGE SCALE GENOMIC DNA]</scope>
    <source>
        <strain evidence="1 2">Alleghany 12-343</strain>
    </source>
</reference>
<protein>
    <recommendedName>
        <fullName evidence="3">Ig-like domain-containing protein</fullName>
    </recommendedName>
</protein>
<dbReference type="InterPro" id="IPR013783">
    <property type="entry name" value="Ig-like_fold"/>
</dbReference>
<sequence length="253" mass="27252">MISTVVVVATLLLPLGSSSSTQNSQVTVGGQVTMPCNWSAKVTNAGSDPAVVWKITASGGTDIYSKKGTNVIYDDGGDYTNRTFSPLDASTKNCSLVLSDARFLDAQTYQAYILHPGVRDTTTQTFIISYKLKVNGLDQITLNCSTGSDLTIDLVSSTAKTVKFSSSPFWERNQTVTNNRLSYNASANSLTLRNLSTSDVGHYVVSDTRENTIVTVVVSVYKGPTRKPLESFAHCSGRINYWMLAALAAALYA</sequence>
<gene>
    <name evidence="1" type="ORF">LMBV_004</name>
</gene>
<evidence type="ECO:0000313" key="2">
    <source>
        <dbReference type="Proteomes" id="UP000503328"/>
    </source>
</evidence>
<evidence type="ECO:0008006" key="3">
    <source>
        <dbReference type="Google" id="ProtNLM"/>
    </source>
</evidence>
<dbReference type="EMBL" id="MK681855">
    <property type="protein sequence ID" value="QJE49067.1"/>
    <property type="molecule type" value="Genomic_DNA"/>
</dbReference>
<name>A0A9X7Y384_9VIRU</name>
<evidence type="ECO:0000313" key="1">
    <source>
        <dbReference type="EMBL" id="QJE49067.1"/>
    </source>
</evidence>
<accession>A0A9X7Y384</accession>
<dbReference type="InterPro" id="IPR036179">
    <property type="entry name" value="Ig-like_dom_sf"/>
</dbReference>
<dbReference type="Gene3D" id="2.60.40.10">
    <property type="entry name" value="Immunoglobulins"/>
    <property type="match status" value="1"/>
</dbReference>
<dbReference type="Proteomes" id="UP000503328">
    <property type="component" value="Segment"/>
</dbReference>
<proteinExistence type="predicted"/>
<organism evidence="1 2">
    <name type="scientific">Largemouth bass virus</name>
    <dbReference type="NCBI Taxonomy" id="176656"/>
    <lineage>
        <taxon>Viruses</taxon>
        <taxon>Varidnaviria</taxon>
        <taxon>Bamfordvirae</taxon>
        <taxon>Nucleocytoviricota</taxon>
        <taxon>Megaviricetes</taxon>
        <taxon>Pimascovirales</taxon>
        <taxon>Pimascovirales incertae sedis</taxon>
        <taxon>Iridoviridae</taxon>
        <taxon>Alphairidovirinae</taxon>
        <taxon>Ranavirus</taxon>
        <taxon>Ranavirus micropterus1</taxon>
        <taxon>Santee-Cooper ranavirus</taxon>
    </lineage>
</organism>
<dbReference type="SUPFAM" id="SSF48726">
    <property type="entry name" value="Immunoglobulin"/>
    <property type="match status" value="1"/>
</dbReference>